<protein>
    <submittedName>
        <fullName evidence="2">Uncharacterized protein</fullName>
    </submittedName>
</protein>
<proteinExistence type="predicted"/>
<evidence type="ECO:0000313" key="1">
    <source>
        <dbReference type="Proteomes" id="UP000887565"/>
    </source>
</evidence>
<dbReference type="Proteomes" id="UP000887565">
    <property type="component" value="Unplaced"/>
</dbReference>
<sequence length="88" mass="9117">MTGAAALPFNLCGNEVAAASTTSIGCCDAASIICDDKFCLSAGQPERSNESSNITRCNAFWYNLSKCRNVSDVSICDESVTRLGAGAA</sequence>
<evidence type="ECO:0000313" key="2">
    <source>
        <dbReference type="WBParaSite" id="nRc.2.0.1.t19845-RA"/>
    </source>
</evidence>
<dbReference type="WBParaSite" id="nRc.2.0.1.t19845-RA">
    <property type="protein sequence ID" value="nRc.2.0.1.t19845-RA"/>
    <property type="gene ID" value="nRc.2.0.1.g19845"/>
</dbReference>
<dbReference type="AlphaFoldDB" id="A0A915J0D2"/>
<accession>A0A915J0D2</accession>
<name>A0A915J0D2_ROMCU</name>
<keyword evidence="1" id="KW-1185">Reference proteome</keyword>
<organism evidence="1 2">
    <name type="scientific">Romanomermis culicivorax</name>
    <name type="common">Nematode worm</name>
    <dbReference type="NCBI Taxonomy" id="13658"/>
    <lineage>
        <taxon>Eukaryota</taxon>
        <taxon>Metazoa</taxon>
        <taxon>Ecdysozoa</taxon>
        <taxon>Nematoda</taxon>
        <taxon>Enoplea</taxon>
        <taxon>Dorylaimia</taxon>
        <taxon>Mermithida</taxon>
        <taxon>Mermithoidea</taxon>
        <taxon>Mermithidae</taxon>
        <taxon>Romanomermis</taxon>
    </lineage>
</organism>
<reference evidence="2" key="1">
    <citation type="submission" date="2022-11" db="UniProtKB">
        <authorList>
            <consortium name="WormBaseParasite"/>
        </authorList>
    </citation>
    <scope>IDENTIFICATION</scope>
</reference>